<accession>A0ABN9V971</accession>
<evidence type="ECO:0000313" key="3">
    <source>
        <dbReference type="Proteomes" id="UP001189429"/>
    </source>
</evidence>
<comment type="caution">
    <text evidence="2">The sequence shown here is derived from an EMBL/GenBank/DDBJ whole genome shotgun (WGS) entry which is preliminary data.</text>
</comment>
<keyword evidence="3" id="KW-1185">Reference proteome</keyword>
<feature type="region of interest" description="Disordered" evidence="1">
    <location>
        <begin position="1"/>
        <end position="34"/>
    </location>
</feature>
<evidence type="ECO:0000256" key="1">
    <source>
        <dbReference type="SAM" id="MobiDB-lite"/>
    </source>
</evidence>
<dbReference type="EMBL" id="CAUYUJ010016850">
    <property type="protein sequence ID" value="CAK0869464.1"/>
    <property type="molecule type" value="Genomic_DNA"/>
</dbReference>
<proteinExistence type="predicted"/>
<sequence length="117" mass="12527">MGSTRTHRRRRGVRAGSPGERGAEPSVRCSPPRGCTACMTGWRGRGFVGVFSPRMPACGQEEEEEEEKEEEDEGEMGEDGSLSARRGHGQPSPGRELDVPTGQRAAARGILQGCSGQ</sequence>
<name>A0ABN9V971_9DINO</name>
<protein>
    <submittedName>
        <fullName evidence="2">Uncharacterized protein</fullName>
    </submittedName>
</protein>
<evidence type="ECO:0000313" key="2">
    <source>
        <dbReference type="EMBL" id="CAK0869464.1"/>
    </source>
</evidence>
<dbReference type="Proteomes" id="UP001189429">
    <property type="component" value="Unassembled WGS sequence"/>
</dbReference>
<gene>
    <name evidence="2" type="ORF">PCOR1329_LOCUS55809</name>
</gene>
<organism evidence="2 3">
    <name type="scientific">Prorocentrum cordatum</name>
    <dbReference type="NCBI Taxonomy" id="2364126"/>
    <lineage>
        <taxon>Eukaryota</taxon>
        <taxon>Sar</taxon>
        <taxon>Alveolata</taxon>
        <taxon>Dinophyceae</taxon>
        <taxon>Prorocentrales</taxon>
        <taxon>Prorocentraceae</taxon>
        <taxon>Prorocentrum</taxon>
    </lineage>
</organism>
<reference evidence="2" key="1">
    <citation type="submission" date="2023-10" db="EMBL/GenBank/DDBJ databases">
        <authorList>
            <person name="Chen Y."/>
            <person name="Shah S."/>
            <person name="Dougan E. K."/>
            <person name="Thang M."/>
            <person name="Chan C."/>
        </authorList>
    </citation>
    <scope>NUCLEOTIDE SEQUENCE [LARGE SCALE GENOMIC DNA]</scope>
</reference>
<feature type="compositionally biased region" description="Basic residues" evidence="1">
    <location>
        <begin position="1"/>
        <end position="13"/>
    </location>
</feature>
<feature type="region of interest" description="Disordered" evidence="1">
    <location>
        <begin position="53"/>
        <end position="117"/>
    </location>
</feature>
<feature type="compositionally biased region" description="Acidic residues" evidence="1">
    <location>
        <begin position="60"/>
        <end position="78"/>
    </location>
</feature>